<dbReference type="Proteomes" id="UP000319257">
    <property type="component" value="Unassembled WGS sequence"/>
</dbReference>
<dbReference type="Pfam" id="PF05903">
    <property type="entry name" value="Peptidase_C97"/>
    <property type="match status" value="1"/>
</dbReference>
<comment type="caution">
    <text evidence="7">The sequence shown here is derived from an EMBL/GenBank/DDBJ whole genome shotgun (WGS) entry which is preliminary data.</text>
</comment>
<evidence type="ECO:0000256" key="1">
    <source>
        <dbReference type="ARBA" id="ARBA00008140"/>
    </source>
</evidence>
<dbReference type="STRING" id="1093900.A0A507BBK2"/>
<dbReference type="Gene3D" id="1.25.10.10">
    <property type="entry name" value="Leucine-rich Repeat Variant"/>
    <property type="match status" value="1"/>
</dbReference>
<dbReference type="GeneID" id="41979691"/>
<dbReference type="SUPFAM" id="SSF52833">
    <property type="entry name" value="Thioredoxin-like"/>
    <property type="match status" value="1"/>
</dbReference>
<gene>
    <name evidence="7" type="ORF">E0L32_012244</name>
</gene>
<dbReference type="RefSeq" id="XP_030998988.1">
    <property type="nucleotide sequence ID" value="XM_031135063.1"/>
</dbReference>
<sequence>MDVTLYTYDLSGGMARQMSMGLLGFQLDAVYHTSIVLDGREYVYDGNVVAIAPGSSHLGRPLQQIPLGTTHLPMDVIEEYLDSLREIYTVEAYNLWHHNCNNFSNDFATFLVGKGIPDHIVNMPEAVINSPLGSMLLPALNQTVEANRQRGGILGIQNNSLNGTSKPVAQLHHNQGRVHEVNNLTELNGLLESARKSCAAIFFTSATCPPCKTLYPLYNELAAEFGTKAVLIKVDASRAFDVGKHYSISATPTFITFLRGQQENKWAGADPAQLRGNIQLLVHMAWPSHPHESLNLPTFSGTRAKPIFYSKVPPLPKLLGKMGVAGGDPAVKELASFIEARNQQGPAEAHLPNISAVTTFLKTSLQSLATDSLFTAVDLLRCGLVDPRLSGVLAEEQGHSTIRSLLDHVNHLTDCPYALRLVTLQAACNLFTSPLYPEQILSNEQLRSPIIQLLSSSFLDDSHNNVRVAAASLLFNLSLANSAKRREGPGDALPEGDQVELAASILEAVSQEEKSPEALEGMLLALGNLVYLLPLDGELADLLRTMDAQDTVLAKKTHFKDLKLIDEVGLELLGKGLKMP</sequence>
<evidence type="ECO:0000259" key="4">
    <source>
        <dbReference type="PROSITE" id="PS51352"/>
    </source>
</evidence>
<comment type="similarity">
    <text evidence="1">Belongs to the DeSI family.</text>
</comment>
<name>A0A507BBK2_9PEZI</name>
<keyword evidence="3" id="KW-0378">Hydrolase</keyword>
<dbReference type="GO" id="GO:0006508">
    <property type="term" value="P:proteolysis"/>
    <property type="evidence" value="ECO:0007669"/>
    <property type="project" value="UniProtKB-KW"/>
</dbReference>
<dbReference type="InterPro" id="IPR008580">
    <property type="entry name" value="PPPDE_dom"/>
</dbReference>
<dbReference type="PROSITE" id="PS51396">
    <property type="entry name" value="PUL"/>
    <property type="match status" value="1"/>
</dbReference>
<dbReference type="Pfam" id="PF00085">
    <property type="entry name" value="Thioredoxin"/>
    <property type="match status" value="1"/>
</dbReference>
<dbReference type="Pfam" id="PF08324">
    <property type="entry name" value="PUL"/>
    <property type="match status" value="1"/>
</dbReference>
<keyword evidence="2" id="KW-0645">Protease</keyword>
<dbReference type="InterPro" id="IPR013766">
    <property type="entry name" value="Thioredoxin_domain"/>
</dbReference>
<dbReference type="GO" id="GO:0008233">
    <property type="term" value="F:peptidase activity"/>
    <property type="evidence" value="ECO:0007669"/>
    <property type="project" value="UniProtKB-KW"/>
</dbReference>
<evidence type="ECO:0000313" key="7">
    <source>
        <dbReference type="EMBL" id="TPX17277.1"/>
    </source>
</evidence>
<accession>A0A507BBK2</accession>
<dbReference type="AlphaFoldDB" id="A0A507BBK2"/>
<dbReference type="OrthoDB" id="21221at2759"/>
<reference evidence="7 8" key="1">
    <citation type="submission" date="2019-06" db="EMBL/GenBank/DDBJ databases">
        <title>Draft genome sequence of the filamentous fungus Phialemoniopsis curvata isolated from diesel fuel.</title>
        <authorList>
            <person name="Varaljay V.A."/>
            <person name="Lyon W.J."/>
            <person name="Crouch A.L."/>
            <person name="Drake C.E."/>
            <person name="Hollomon J.M."/>
            <person name="Nadeau L.J."/>
            <person name="Nunn H.S."/>
            <person name="Stevenson B.S."/>
            <person name="Bojanowski C.L."/>
            <person name="Crookes-Goodson W.J."/>
        </authorList>
    </citation>
    <scope>NUCLEOTIDE SEQUENCE [LARGE SCALE GENOMIC DNA]</scope>
    <source>
        <strain evidence="7 8">D216</strain>
    </source>
</reference>
<dbReference type="GO" id="GO:0070646">
    <property type="term" value="P:protein modification by small protein removal"/>
    <property type="evidence" value="ECO:0007669"/>
    <property type="project" value="TreeGrafter"/>
</dbReference>
<dbReference type="PANTHER" id="PTHR12378">
    <property type="entry name" value="DESUMOYLATING ISOPEPTIDASE"/>
    <property type="match status" value="1"/>
</dbReference>
<feature type="domain" description="Thioredoxin" evidence="4">
    <location>
        <begin position="160"/>
        <end position="283"/>
    </location>
</feature>
<evidence type="ECO:0000313" key="8">
    <source>
        <dbReference type="Proteomes" id="UP000319257"/>
    </source>
</evidence>
<feature type="domain" description="PPPDE" evidence="6">
    <location>
        <begin position="1"/>
        <end position="141"/>
    </location>
</feature>
<keyword evidence="8" id="KW-1185">Reference proteome</keyword>
<evidence type="ECO:0000259" key="6">
    <source>
        <dbReference type="PROSITE" id="PS51858"/>
    </source>
</evidence>
<dbReference type="Gene3D" id="3.40.30.10">
    <property type="entry name" value="Glutaredoxin"/>
    <property type="match status" value="1"/>
</dbReference>
<protein>
    <recommendedName>
        <fullName evidence="9">Thioredoxin</fullName>
    </recommendedName>
</protein>
<dbReference type="CDD" id="cd02947">
    <property type="entry name" value="TRX_family"/>
    <property type="match status" value="1"/>
</dbReference>
<dbReference type="SMART" id="SM01179">
    <property type="entry name" value="DUF862"/>
    <property type="match status" value="1"/>
</dbReference>
<dbReference type="EMBL" id="SKBQ01000147">
    <property type="protein sequence ID" value="TPX17277.1"/>
    <property type="molecule type" value="Genomic_DNA"/>
</dbReference>
<dbReference type="InterPro" id="IPR011989">
    <property type="entry name" value="ARM-like"/>
</dbReference>
<dbReference type="InterPro" id="IPR013535">
    <property type="entry name" value="PUL_dom"/>
</dbReference>
<dbReference type="InterPro" id="IPR042266">
    <property type="entry name" value="PPPDE_sf"/>
</dbReference>
<evidence type="ECO:0000256" key="3">
    <source>
        <dbReference type="ARBA" id="ARBA00022801"/>
    </source>
</evidence>
<feature type="domain" description="PUL" evidence="5">
    <location>
        <begin position="284"/>
        <end position="575"/>
    </location>
</feature>
<dbReference type="SUPFAM" id="SSF48371">
    <property type="entry name" value="ARM repeat"/>
    <property type="match status" value="1"/>
</dbReference>
<evidence type="ECO:0000256" key="2">
    <source>
        <dbReference type="ARBA" id="ARBA00022670"/>
    </source>
</evidence>
<dbReference type="InterPro" id="IPR036249">
    <property type="entry name" value="Thioredoxin-like_sf"/>
</dbReference>
<dbReference type="PANTHER" id="PTHR12378:SF7">
    <property type="entry name" value="DESUMOYLATING ISOPEPTIDASE 1"/>
    <property type="match status" value="1"/>
</dbReference>
<organism evidence="7 8">
    <name type="scientific">Thyridium curvatum</name>
    <dbReference type="NCBI Taxonomy" id="1093900"/>
    <lineage>
        <taxon>Eukaryota</taxon>
        <taxon>Fungi</taxon>
        <taxon>Dikarya</taxon>
        <taxon>Ascomycota</taxon>
        <taxon>Pezizomycotina</taxon>
        <taxon>Sordariomycetes</taxon>
        <taxon>Sordariomycetidae</taxon>
        <taxon>Thyridiales</taxon>
        <taxon>Thyridiaceae</taxon>
        <taxon>Thyridium</taxon>
    </lineage>
</organism>
<dbReference type="InParanoid" id="A0A507BBK2"/>
<dbReference type="InterPro" id="IPR016024">
    <property type="entry name" value="ARM-type_fold"/>
</dbReference>
<evidence type="ECO:0000259" key="5">
    <source>
        <dbReference type="PROSITE" id="PS51396"/>
    </source>
</evidence>
<dbReference type="PROSITE" id="PS51352">
    <property type="entry name" value="THIOREDOXIN_2"/>
    <property type="match status" value="1"/>
</dbReference>
<proteinExistence type="inferred from homology"/>
<dbReference type="Gene3D" id="3.90.1720.30">
    <property type="entry name" value="PPPDE domains"/>
    <property type="match status" value="1"/>
</dbReference>
<dbReference type="PROSITE" id="PS51858">
    <property type="entry name" value="PPPDE"/>
    <property type="match status" value="1"/>
</dbReference>
<evidence type="ECO:0008006" key="9">
    <source>
        <dbReference type="Google" id="ProtNLM"/>
    </source>
</evidence>